<keyword evidence="1" id="KW-0732">Signal</keyword>
<dbReference type="PROSITE" id="PS51257">
    <property type="entry name" value="PROKAR_LIPOPROTEIN"/>
    <property type="match status" value="1"/>
</dbReference>
<reference evidence="2" key="2">
    <citation type="submission" date="2020-09" db="EMBL/GenBank/DDBJ databases">
        <authorList>
            <person name="Sun Q."/>
            <person name="Sedlacek I."/>
        </authorList>
    </citation>
    <scope>NUCLEOTIDE SEQUENCE</scope>
    <source>
        <strain evidence="2">CCM 7897</strain>
    </source>
</reference>
<evidence type="ECO:0008006" key="4">
    <source>
        <dbReference type="Google" id="ProtNLM"/>
    </source>
</evidence>
<evidence type="ECO:0000256" key="1">
    <source>
        <dbReference type="SAM" id="SignalP"/>
    </source>
</evidence>
<comment type="caution">
    <text evidence="2">The sequence shown here is derived from an EMBL/GenBank/DDBJ whole genome shotgun (WGS) entry which is preliminary data.</text>
</comment>
<gene>
    <name evidence="2" type="ORF">GCM10007301_23740</name>
</gene>
<dbReference type="Proteomes" id="UP000606044">
    <property type="component" value="Unassembled WGS sequence"/>
</dbReference>
<organism evidence="2 3">
    <name type="scientific">Azorhizobium oxalatiphilum</name>
    <dbReference type="NCBI Taxonomy" id="980631"/>
    <lineage>
        <taxon>Bacteria</taxon>
        <taxon>Pseudomonadati</taxon>
        <taxon>Pseudomonadota</taxon>
        <taxon>Alphaproteobacteria</taxon>
        <taxon>Hyphomicrobiales</taxon>
        <taxon>Xanthobacteraceae</taxon>
        <taxon>Azorhizobium</taxon>
    </lineage>
</organism>
<reference evidence="2" key="1">
    <citation type="journal article" date="2014" name="Int. J. Syst. Evol. Microbiol.">
        <title>Complete genome sequence of Corynebacterium casei LMG S-19264T (=DSM 44701T), isolated from a smear-ripened cheese.</title>
        <authorList>
            <consortium name="US DOE Joint Genome Institute (JGI-PGF)"/>
            <person name="Walter F."/>
            <person name="Albersmeier A."/>
            <person name="Kalinowski J."/>
            <person name="Ruckert C."/>
        </authorList>
    </citation>
    <scope>NUCLEOTIDE SEQUENCE</scope>
    <source>
        <strain evidence="2">CCM 7897</strain>
    </source>
</reference>
<evidence type="ECO:0000313" key="2">
    <source>
        <dbReference type="EMBL" id="GGF63189.1"/>
    </source>
</evidence>
<accession>A0A917BZK1</accession>
<name>A0A917BZK1_9HYPH</name>
<keyword evidence="3" id="KW-1185">Reference proteome</keyword>
<proteinExistence type="predicted"/>
<dbReference type="EMBL" id="BMCT01000002">
    <property type="protein sequence ID" value="GGF63189.1"/>
    <property type="molecule type" value="Genomic_DNA"/>
</dbReference>
<feature type="signal peptide" evidence="1">
    <location>
        <begin position="1"/>
        <end position="17"/>
    </location>
</feature>
<dbReference type="RefSeq" id="WP_188578651.1">
    <property type="nucleotide sequence ID" value="NZ_BMCT01000002.1"/>
</dbReference>
<evidence type="ECO:0000313" key="3">
    <source>
        <dbReference type="Proteomes" id="UP000606044"/>
    </source>
</evidence>
<sequence length="132" mass="14576">MKLKSIAALALIGLGIAGCVTDTQNKENMLAAAGFRVRVADTPAKVASLKSLPAHKFTVQMQNGQPVYLYADPTVCGCIYYGNQDNYGSYQQMMFQQRLANQQQMTAMMNQMNAQQMAFDYGPWGGPFVPMY</sequence>
<dbReference type="AlphaFoldDB" id="A0A917BZK1"/>
<feature type="chain" id="PRO_5036859815" description="Lipoprotein" evidence="1">
    <location>
        <begin position="18"/>
        <end position="132"/>
    </location>
</feature>
<protein>
    <recommendedName>
        <fullName evidence="4">Lipoprotein</fullName>
    </recommendedName>
</protein>